<evidence type="ECO:0000313" key="6">
    <source>
        <dbReference type="Proteomes" id="UP000008698"/>
    </source>
</evidence>
<reference evidence="6" key="1">
    <citation type="journal article" date="2011" name="PLoS Pathog.">
        <title>Comparative genomics yields insights into niche adaptation of plant vascular wilt pathogens.</title>
        <authorList>
            <person name="Klosterman S.J."/>
            <person name="Subbarao K.V."/>
            <person name="Kang S."/>
            <person name="Veronese P."/>
            <person name="Gold S.E."/>
            <person name="Thomma B.P.H.J."/>
            <person name="Chen Z."/>
            <person name="Henrissat B."/>
            <person name="Lee Y.-H."/>
            <person name="Park J."/>
            <person name="Garcia-Pedrajas M.D."/>
            <person name="Barbara D.J."/>
            <person name="Anchieta A."/>
            <person name="de Jonge R."/>
            <person name="Santhanam P."/>
            <person name="Maruthachalam K."/>
            <person name="Atallah Z."/>
            <person name="Amyotte S.G."/>
            <person name="Paz Z."/>
            <person name="Inderbitzin P."/>
            <person name="Hayes R.J."/>
            <person name="Heiman D.I."/>
            <person name="Young S."/>
            <person name="Zeng Q."/>
            <person name="Engels R."/>
            <person name="Galagan J."/>
            <person name="Cuomo C.A."/>
            <person name="Dobinson K.F."/>
            <person name="Ma L.-J."/>
        </authorList>
    </citation>
    <scope>NUCLEOTIDE SEQUENCE [LARGE SCALE GENOMIC DNA]</scope>
    <source>
        <strain evidence="6">VaMs.102 / ATCC MYA-4576 / FGSC 10136</strain>
    </source>
</reference>
<dbReference type="EMBL" id="DS985217">
    <property type="protein sequence ID" value="EEY17637.1"/>
    <property type="molecule type" value="Genomic_DNA"/>
</dbReference>
<dbReference type="Proteomes" id="UP000008698">
    <property type="component" value="Unassembled WGS sequence"/>
</dbReference>
<dbReference type="STRING" id="526221.C9SH43"/>
<dbReference type="Pfam" id="PF01399">
    <property type="entry name" value="PCI"/>
    <property type="match status" value="1"/>
</dbReference>
<gene>
    <name evidence="5" type="ORF">VDBG_03746</name>
</gene>
<dbReference type="OrthoDB" id="10265275at2759"/>
<dbReference type="PANTHER" id="PTHR15350:SF5">
    <property type="entry name" value="COP9 SIGNALOSOME COMPLEX SUBUNIT 7"/>
    <property type="match status" value="1"/>
</dbReference>
<evidence type="ECO:0000256" key="2">
    <source>
        <dbReference type="ARBA" id="ARBA00022790"/>
    </source>
</evidence>
<dbReference type="RefSeq" id="XP_003005793.1">
    <property type="nucleotide sequence ID" value="XM_003005747.1"/>
</dbReference>
<sequence length="248" mass="26780">MEQTKALNALEVTPFHTPTSSRHLANLLCIAFPGPQQVSELPSCCSRSCHPRDLQSEYISLHRAASDATDPESRPICRTRRIPHLSLLTLARDRTNLAYPRLQTALSLPDTRALEALVTSAIYAGLIQATLDPARQHVHVTALAPLRDLAPDSIPALSDNQRSWSDRCTATLRDIDAQTAALRAEAARRQRHAGVREEQLAELVAETKHSGGGAGWRPPSAAVTDAAPPRGKQHAEGRKGAQPSVGAT</sequence>
<dbReference type="InterPro" id="IPR000717">
    <property type="entry name" value="PCI_dom"/>
</dbReference>
<comment type="similarity">
    <text evidence="1">Belongs to the CSN7/EIF3M family. CSN7 subfamily.</text>
</comment>
<keyword evidence="2" id="KW-0736">Signalosome</keyword>
<feature type="region of interest" description="Disordered" evidence="3">
    <location>
        <begin position="206"/>
        <end position="248"/>
    </location>
</feature>
<protein>
    <submittedName>
        <fullName evidence="5">COP9 signalosome complex subunit 7a</fullName>
    </submittedName>
</protein>
<evidence type="ECO:0000256" key="1">
    <source>
        <dbReference type="ARBA" id="ARBA00008482"/>
    </source>
</evidence>
<evidence type="ECO:0000259" key="4">
    <source>
        <dbReference type="Pfam" id="PF01399"/>
    </source>
</evidence>
<name>C9SH43_VERA1</name>
<dbReference type="HOGENOM" id="CLU_054426_0_1_1"/>
<feature type="domain" description="PCI" evidence="4">
    <location>
        <begin position="80"/>
        <end position="141"/>
    </location>
</feature>
<dbReference type="PANTHER" id="PTHR15350">
    <property type="entry name" value="COP9 SIGNALOSOME COMPLEX SUBUNIT 7/DENDRITIC CELL PROTEIN GA17"/>
    <property type="match status" value="1"/>
</dbReference>
<proteinExistence type="inferred from homology"/>
<evidence type="ECO:0000313" key="5">
    <source>
        <dbReference type="EMBL" id="EEY17637.1"/>
    </source>
</evidence>
<dbReference type="GO" id="GO:0008180">
    <property type="term" value="C:COP9 signalosome"/>
    <property type="evidence" value="ECO:0007669"/>
    <property type="project" value="UniProtKB-KW"/>
</dbReference>
<organism evidence="6">
    <name type="scientific">Verticillium alfalfae (strain VaMs.102 / ATCC MYA-4576 / FGSC 10136)</name>
    <name type="common">Verticillium wilt of alfalfa</name>
    <name type="synonym">Verticillium albo-atrum</name>
    <dbReference type="NCBI Taxonomy" id="526221"/>
    <lineage>
        <taxon>Eukaryota</taxon>
        <taxon>Fungi</taxon>
        <taxon>Dikarya</taxon>
        <taxon>Ascomycota</taxon>
        <taxon>Pezizomycotina</taxon>
        <taxon>Sordariomycetes</taxon>
        <taxon>Hypocreomycetidae</taxon>
        <taxon>Glomerellales</taxon>
        <taxon>Plectosphaerellaceae</taxon>
        <taxon>Verticillium</taxon>
    </lineage>
</organism>
<keyword evidence="6" id="KW-1185">Reference proteome</keyword>
<accession>C9SH43</accession>
<dbReference type="AlphaFoldDB" id="C9SH43"/>
<evidence type="ECO:0000256" key="3">
    <source>
        <dbReference type="SAM" id="MobiDB-lite"/>
    </source>
</evidence>
<dbReference type="GeneID" id="9532486"/>
<dbReference type="eggNOG" id="KOG3250">
    <property type="taxonomic scope" value="Eukaryota"/>
</dbReference>
<dbReference type="KEGG" id="val:VDBG_03746"/>
<dbReference type="InterPro" id="IPR045237">
    <property type="entry name" value="COPS7/eIF3m"/>
</dbReference>